<dbReference type="EMBL" id="UOGL01000424">
    <property type="protein sequence ID" value="VAX40310.1"/>
    <property type="molecule type" value="Genomic_DNA"/>
</dbReference>
<feature type="domain" description="Glutamate synthase alpha subunit C-terminal" evidence="1">
    <location>
        <begin position="83"/>
        <end position="208"/>
    </location>
</feature>
<dbReference type="InterPro" id="IPR017550">
    <property type="entry name" value="Formylmethanofuran_DH_suC"/>
</dbReference>
<dbReference type="InterPro" id="IPR036485">
    <property type="entry name" value="Glu_synth_asu_C_sf"/>
</dbReference>
<dbReference type="NCBIfam" id="TIGR03122">
    <property type="entry name" value="one_C_dehyd_C"/>
    <property type="match status" value="1"/>
</dbReference>
<accession>A0A3B1DXS3</accession>
<name>A0A3B1DXS3_9ZZZZ</name>
<dbReference type="Pfam" id="PF01493">
    <property type="entry name" value="GXGXG"/>
    <property type="match status" value="1"/>
</dbReference>
<dbReference type="GO" id="GO:0018493">
    <property type="term" value="F:formylmethanofuran dehydrogenase activity"/>
    <property type="evidence" value="ECO:0007669"/>
    <property type="project" value="InterPro"/>
</dbReference>
<evidence type="ECO:0000313" key="2">
    <source>
        <dbReference type="EMBL" id="VAX40310.1"/>
    </source>
</evidence>
<organism evidence="2">
    <name type="scientific">hydrothermal vent metagenome</name>
    <dbReference type="NCBI Taxonomy" id="652676"/>
    <lineage>
        <taxon>unclassified sequences</taxon>
        <taxon>metagenomes</taxon>
        <taxon>ecological metagenomes</taxon>
    </lineage>
</organism>
<dbReference type="GO" id="GO:0046914">
    <property type="term" value="F:transition metal ion binding"/>
    <property type="evidence" value="ECO:0007669"/>
    <property type="project" value="InterPro"/>
</dbReference>
<dbReference type="SUPFAM" id="SSF69336">
    <property type="entry name" value="Alpha subunit of glutamate synthase, C-terminal domain"/>
    <property type="match status" value="1"/>
</dbReference>
<dbReference type="PANTHER" id="PTHR39673">
    <property type="entry name" value="TUNGSTEN FORMYLMETHANOFURAN DEHYDROGENASE, SUBUNIT C (FWDC)"/>
    <property type="match status" value="1"/>
</dbReference>
<gene>
    <name evidence="2" type="ORF">MNBD_PLANCTO02-1258</name>
</gene>
<protein>
    <recommendedName>
        <fullName evidence="1">Glutamate synthase alpha subunit C-terminal domain-containing protein</fullName>
    </recommendedName>
</protein>
<sequence length="273" mass="29332">MPLTLKLVQESSIPLEVDSVQMDVVQQQSVEDVKATLIQRGNEQLPLGDFFDVSGGAKEDETIIWQGDCSKVKLIGTYLKSGTIRVEGNAGMHLGAEMTGGSIEVFGDAGDWVGAEIHGGRIHVHGNAGHLVGAAYRGAAKGMTGGEILIDGSAGNEIGQSMRRGTIVIGGRSGDAPGYNMIAGSIFLFGEAGIRPGASMRRGTIAYFGLEEAPRMLPSFKYAGTFQPTFLRFYLLQLKEMGFDVPTVYLDSTYKRYRGDFLELGKGEILVRC</sequence>
<dbReference type="GO" id="GO:0015948">
    <property type="term" value="P:methanogenesis"/>
    <property type="evidence" value="ECO:0007669"/>
    <property type="project" value="InterPro"/>
</dbReference>
<dbReference type="Gene3D" id="2.160.20.60">
    <property type="entry name" value="Glutamate synthase, alpha subunit, C-terminal domain"/>
    <property type="match status" value="1"/>
</dbReference>
<dbReference type="AlphaFoldDB" id="A0A3B1DXS3"/>
<dbReference type="CDD" id="cd00980">
    <property type="entry name" value="FwdC/FmdC"/>
    <property type="match status" value="1"/>
</dbReference>
<dbReference type="PANTHER" id="PTHR39673:SF5">
    <property type="entry name" value="TUNGSTEN-CONTAINING FORMYLMETHANOFURAN DEHYDROGENASE 2 SUBUNIT C"/>
    <property type="match status" value="1"/>
</dbReference>
<reference evidence="2" key="1">
    <citation type="submission" date="2018-06" db="EMBL/GenBank/DDBJ databases">
        <authorList>
            <person name="Zhirakovskaya E."/>
        </authorList>
    </citation>
    <scope>NUCLEOTIDE SEQUENCE</scope>
</reference>
<proteinExistence type="predicted"/>
<evidence type="ECO:0000259" key="1">
    <source>
        <dbReference type="Pfam" id="PF01493"/>
    </source>
</evidence>
<dbReference type="InterPro" id="IPR002489">
    <property type="entry name" value="Glu_synth_asu_C"/>
</dbReference>